<reference evidence="3" key="1">
    <citation type="submission" date="2017-02" db="UniProtKB">
        <authorList>
            <consortium name="WormBaseParasite"/>
        </authorList>
    </citation>
    <scope>IDENTIFICATION</scope>
</reference>
<accession>A0A0N4WYM0</accession>
<protein>
    <submittedName>
        <fullName evidence="3">Gag protein</fullName>
    </submittedName>
</protein>
<gene>
    <name evidence="1" type="ORF">HPLM_LOCUS16969</name>
</gene>
<evidence type="ECO:0000313" key="1">
    <source>
        <dbReference type="EMBL" id="VDO62674.1"/>
    </source>
</evidence>
<name>A0A0N4WYM0_HAEPC</name>
<evidence type="ECO:0000313" key="2">
    <source>
        <dbReference type="Proteomes" id="UP000268014"/>
    </source>
</evidence>
<dbReference type="EMBL" id="UZAF01019687">
    <property type="protein sequence ID" value="VDO62674.1"/>
    <property type="molecule type" value="Genomic_DNA"/>
</dbReference>
<dbReference type="AlphaFoldDB" id="A0A0N4WYM0"/>
<keyword evidence="2" id="KW-1185">Reference proteome</keyword>
<proteinExistence type="predicted"/>
<dbReference type="WBParaSite" id="HPLM_0001697701-mRNA-1">
    <property type="protein sequence ID" value="HPLM_0001697701-mRNA-1"/>
    <property type="gene ID" value="HPLM_0001697701"/>
</dbReference>
<organism evidence="3">
    <name type="scientific">Haemonchus placei</name>
    <name type="common">Barber's pole worm</name>
    <dbReference type="NCBI Taxonomy" id="6290"/>
    <lineage>
        <taxon>Eukaryota</taxon>
        <taxon>Metazoa</taxon>
        <taxon>Ecdysozoa</taxon>
        <taxon>Nematoda</taxon>
        <taxon>Chromadorea</taxon>
        <taxon>Rhabditida</taxon>
        <taxon>Rhabditina</taxon>
        <taxon>Rhabditomorpha</taxon>
        <taxon>Strongyloidea</taxon>
        <taxon>Trichostrongylidae</taxon>
        <taxon>Haemonchus</taxon>
    </lineage>
</organism>
<sequence>MGRKPQPDMGAKPSQNINIADMADEPQVDAMDVQVEGAQDEHEVSLWKRLLMELPQIVDNELTANLRNVAGTKRQNILTAVSNAVHEAIAAVESKFENAIMADILADKMGIPFRRLERELPILMREAEAMVRVTTALGCPSAKILALIELKDKENQWLRSQLLSLQGSQAIPKPQQTVDTMPAEDAHRHAADRWTPGEPSEDIRNEVYHILAEVQAVDHKFL</sequence>
<evidence type="ECO:0000313" key="3">
    <source>
        <dbReference type="WBParaSite" id="HPLM_0001697701-mRNA-1"/>
    </source>
</evidence>
<reference evidence="1 2" key="2">
    <citation type="submission" date="2018-11" db="EMBL/GenBank/DDBJ databases">
        <authorList>
            <consortium name="Pathogen Informatics"/>
        </authorList>
    </citation>
    <scope>NUCLEOTIDE SEQUENCE [LARGE SCALE GENOMIC DNA]</scope>
    <source>
        <strain evidence="1 2">MHpl1</strain>
    </source>
</reference>
<dbReference type="Proteomes" id="UP000268014">
    <property type="component" value="Unassembled WGS sequence"/>
</dbReference>